<dbReference type="Gene3D" id="3.40.50.2300">
    <property type="match status" value="1"/>
</dbReference>
<feature type="domain" description="Histidine kinase" evidence="7">
    <location>
        <begin position="344"/>
        <end position="562"/>
    </location>
</feature>
<evidence type="ECO:0000259" key="9">
    <source>
        <dbReference type="PROSITE" id="PS50894"/>
    </source>
</evidence>
<evidence type="ECO:0000259" key="7">
    <source>
        <dbReference type="PROSITE" id="PS50109"/>
    </source>
</evidence>
<keyword evidence="6" id="KW-1133">Transmembrane helix</keyword>
<dbReference type="SMART" id="SM00387">
    <property type="entry name" value="HATPase_c"/>
    <property type="match status" value="1"/>
</dbReference>
<dbReference type="CDD" id="cd17546">
    <property type="entry name" value="REC_hyHK_CKI1_RcsC-like"/>
    <property type="match status" value="1"/>
</dbReference>
<dbReference type="PANTHER" id="PTHR43547:SF2">
    <property type="entry name" value="HYBRID SIGNAL TRANSDUCTION HISTIDINE KINASE C"/>
    <property type="match status" value="1"/>
</dbReference>
<dbReference type="PANTHER" id="PTHR43547">
    <property type="entry name" value="TWO-COMPONENT HISTIDINE KINASE"/>
    <property type="match status" value="1"/>
</dbReference>
<dbReference type="InterPro" id="IPR011006">
    <property type="entry name" value="CheY-like_superfamily"/>
</dbReference>
<dbReference type="InterPro" id="IPR036890">
    <property type="entry name" value="HATPase_C_sf"/>
</dbReference>
<dbReference type="Gene3D" id="1.20.120.160">
    <property type="entry name" value="HPT domain"/>
    <property type="match status" value="1"/>
</dbReference>
<dbReference type="PROSITE" id="PS50894">
    <property type="entry name" value="HPT"/>
    <property type="match status" value="1"/>
</dbReference>
<feature type="transmembrane region" description="Helical" evidence="6">
    <location>
        <begin position="291"/>
        <end position="311"/>
    </location>
</feature>
<dbReference type="SUPFAM" id="SSF47384">
    <property type="entry name" value="Homodimeric domain of signal transducing histidine kinase"/>
    <property type="match status" value="1"/>
</dbReference>
<dbReference type="InterPro" id="IPR001789">
    <property type="entry name" value="Sig_transdc_resp-reg_receiver"/>
</dbReference>
<feature type="modified residue" description="4-aspartylphosphate" evidence="5">
    <location>
        <position position="632"/>
    </location>
</feature>
<dbReference type="InterPro" id="IPR004358">
    <property type="entry name" value="Sig_transdc_His_kin-like_C"/>
</dbReference>
<sequence length="825" mass="93664">MAKRNFIENNNQSIKMGNKNSNIPVKVFISYMILVALVAGVGWILYTENMDYSKIENKIAFEKNKVLKVSQLFSNVYKTESLARKTIQSNSETDYKEYIQETNALQKRIGSLKKTLSSEYQIKLLDSVMVLLTEKTQNIKHLKAIKNKTSDEASVNEAIQELTQLELSLSKLKLQDFTRNPEKLNSHQRNILQNYIDYLNQNIPDDTSNTLTKKETDSILAASKRLLSKVKRETEKKKESLSIQESKLLTNEILISDQLRKVLRVIEQEIITSSVKNNNEKEKSLKKINQIVTYAAILGLLLTIVFSILIASDFSKTQSYKKQLEIANFKTQNLLRSREQLISTVSHDLKTPLSTIMGYAELLGKSTLSSKQSYFTSNIKNSSEYISRLVQDLLDFSQIEAGKINLEKKSFSLFQTIQEVTANLQSVYSQKNIELQISIDEKLKKPIIGDAFRLKQVLINIIGNAYKFTEEGFIRIAVIFDSKSQKAFIIIEDSGIGIEKESQNLIFEEFAQANETIEKKYGGTGLGLAISRKIIALLGGDLYLKNSSKKGSCFEIVLPVTFDGQQLTEEKNPVVFTPAQSNKTIVVVDDDADLLQLTTEVLKEFYTVISFSNAEQALQNLISEPFDMLITDIQMPVTDGFELIKKLKKKKKSYHKQPVIAVTGRTDLAEEIYKKAGFTAVLKKPFTPSILLQTIDAIFNKETLPVQENEIKKIKNENQLFSLDSLKLFLKEDNEAIKTVVQSFISSTNSNLFMLENSIKTADYDRIKQVAHKMAPMFKQIEALEIARILNNLESLDYNDAELKTLFTDLKSKIKVLLLDLEKSI</sequence>
<evidence type="ECO:0000256" key="1">
    <source>
        <dbReference type="ARBA" id="ARBA00000085"/>
    </source>
</evidence>
<feature type="transmembrane region" description="Helical" evidence="6">
    <location>
        <begin position="28"/>
        <end position="46"/>
    </location>
</feature>
<dbReference type="SUPFAM" id="SSF55874">
    <property type="entry name" value="ATPase domain of HSP90 chaperone/DNA topoisomerase II/histidine kinase"/>
    <property type="match status" value="1"/>
</dbReference>
<feature type="domain" description="HPt" evidence="9">
    <location>
        <begin position="733"/>
        <end position="825"/>
    </location>
</feature>
<keyword evidence="6" id="KW-0812">Transmembrane</keyword>
<protein>
    <recommendedName>
        <fullName evidence="2">histidine kinase</fullName>
        <ecNumber evidence="2">2.7.13.3</ecNumber>
    </recommendedName>
</protein>
<dbReference type="PROSITE" id="PS50110">
    <property type="entry name" value="RESPONSE_REGULATORY"/>
    <property type="match status" value="1"/>
</dbReference>
<dbReference type="SMART" id="SM00388">
    <property type="entry name" value="HisKA"/>
    <property type="match status" value="1"/>
</dbReference>
<evidence type="ECO:0000259" key="8">
    <source>
        <dbReference type="PROSITE" id="PS50110"/>
    </source>
</evidence>
<dbReference type="Pfam" id="PF02518">
    <property type="entry name" value="HATPase_c"/>
    <property type="match status" value="1"/>
</dbReference>
<evidence type="ECO:0000256" key="3">
    <source>
        <dbReference type="ARBA" id="ARBA00022553"/>
    </source>
</evidence>
<evidence type="ECO:0000256" key="2">
    <source>
        <dbReference type="ARBA" id="ARBA00012438"/>
    </source>
</evidence>
<dbReference type="InterPro" id="IPR036641">
    <property type="entry name" value="HPT_dom_sf"/>
</dbReference>
<dbReference type="Gene3D" id="1.10.287.130">
    <property type="match status" value="1"/>
</dbReference>
<dbReference type="PROSITE" id="PS50109">
    <property type="entry name" value="HIS_KIN"/>
    <property type="match status" value="1"/>
</dbReference>
<dbReference type="SUPFAM" id="SSF47226">
    <property type="entry name" value="Histidine-containing phosphotransfer domain, HPT domain"/>
    <property type="match status" value="1"/>
</dbReference>
<dbReference type="InterPro" id="IPR005467">
    <property type="entry name" value="His_kinase_dom"/>
</dbReference>
<comment type="caution">
    <text evidence="10">The sequence shown here is derived from an EMBL/GenBank/DDBJ whole genome shotgun (WGS) entry which is preliminary data.</text>
</comment>
<evidence type="ECO:0000256" key="6">
    <source>
        <dbReference type="SAM" id="Phobius"/>
    </source>
</evidence>
<feature type="modified residue" description="Phosphohistidine" evidence="4">
    <location>
        <position position="772"/>
    </location>
</feature>
<comment type="catalytic activity">
    <reaction evidence="1">
        <text>ATP + protein L-histidine = ADP + protein N-phospho-L-histidine.</text>
        <dbReference type="EC" id="2.7.13.3"/>
    </reaction>
</comment>
<dbReference type="EC" id="2.7.13.3" evidence="2"/>
<name>A0ABW8XRR8_9FLAO</name>
<reference evidence="10 11" key="1">
    <citation type="submission" date="2024-06" db="EMBL/GenBank/DDBJ databases">
        <authorList>
            <person name="Kaempfer P."/>
            <person name="Viver T."/>
        </authorList>
    </citation>
    <scope>NUCLEOTIDE SEQUENCE [LARGE SCALE GENOMIC DNA]</scope>
    <source>
        <strain evidence="10 11">ST-87</strain>
    </source>
</reference>
<gene>
    <name evidence="10" type="ORF">ABS764_03185</name>
</gene>
<dbReference type="Proteomes" id="UP001629260">
    <property type="component" value="Unassembled WGS sequence"/>
</dbReference>
<dbReference type="Pfam" id="PF00512">
    <property type="entry name" value="HisKA"/>
    <property type="match status" value="1"/>
</dbReference>
<dbReference type="GO" id="GO:0004673">
    <property type="term" value="F:protein histidine kinase activity"/>
    <property type="evidence" value="ECO:0007669"/>
    <property type="project" value="UniProtKB-EC"/>
</dbReference>
<evidence type="ECO:0000313" key="11">
    <source>
        <dbReference type="Proteomes" id="UP001629260"/>
    </source>
</evidence>
<dbReference type="InterPro" id="IPR003594">
    <property type="entry name" value="HATPase_dom"/>
</dbReference>
<dbReference type="CDD" id="cd16922">
    <property type="entry name" value="HATPase_EvgS-ArcB-TorS-like"/>
    <property type="match status" value="1"/>
</dbReference>
<dbReference type="SMART" id="SM00448">
    <property type="entry name" value="REC"/>
    <property type="match status" value="1"/>
</dbReference>
<dbReference type="EMBL" id="JBELQA010000002">
    <property type="protein sequence ID" value="MFL9829845.1"/>
    <property type="molecule type" value="Genomic_DNA"/>
</dbReference>
<evidence type="ECO:0000256" key="4">
    <source>
        <dbReference type="PROSITE-ProRule" id="PRU00110"/>
    </source>
</evidence>
<dbReference type="InterPro" id="IPR036097">
    <property type="entry name" value="HisK_dim/P_sf"/>
</dbReference>
<keyword evidence="10" id="KW-0418">Kinase</keyword>
<accession>A0ABW8XRR8</accession>
<keyword evidence="3 5" id="KW-0597">Phosphoprotein</keyword>
<proteinExistence type="predicted"/>
<dbReference type="SUPFAM" id="SSF52172">
    <property type="entry name" value="CheY-like"/>
    <property type="match status" value="1"/>
</dbReference>
<dbReference type="Pfam" id="PF00072">
    <property type="entry name" value="Response_reg"/>
    <property type="match status" value="1"/>
</dbReference>
<keyword evidence="10" id="KW-0808">Transferase</keyword>
<feature type="domain" description="Response regulatory" evidence="8">
    <location>
        <begin position="584"/>
        <end position="699"/>
    </location>
</feature>
<evidence type="ECO:0000313" key="10">
    <source>
        <dbReference type="EMBL" id="MFL9829845.1"/>
    </source>
</evidence>
<organism evidence="10 11">
    <name type="scientific">Flavobacterium plantiphilum</name>
    <dbReference type="NCBI Taxonomy" id="3163297"/>
    <lineage>
        <taxon>Bacteria</taxon>
        <taxon>Pseudomonadati</taxon>
        <taxon>Bacteroidota</taxon>
        <taxon>Flavobacteriia</taxon>
        <taxon>Flavobacteriales</taxon>
        <taxon>Flavobacteriaceae</taxon>
        <taxon>Flavobacterium</taxon>
    </lineage>
</organism>
<evidence type="ECO:0000256" key="5">
    <source>
        <dbReference type="PROSITE-ProRule" id="PRU00169"/>
    </source>
</evidence>
<keyword evidence="11" id="KW-1185">Reference proteome</keyword>
<keyword evidence="6" id="KW-0472">Membrane</keyword>
<dbReference type="PRINTS" id="PR00344">
    <property type="entry name" value="BCTRLSENSOR"/>
</dbReference>
<dbReference type="InterPro" id="IPR003661">
    <property type="entry name" value="HisK_dim/P_dom"/>
</dbReference>
<dbReference type="RefSeq" id="WP_408079904.1">
    <property type="nucleotide sequence ID" value="NZ_JBELQA010000002.1"/>
</dbReference>
<dbReference type="InterPro" id="IPR008207">
    <property type="entry name" value="Sig_transdc_His_kin_Hpt_dom"/>
</dbReference>
<dbReference type="CDD" id="cd00082">
    <property type="entry name" value="HisKA"/>
    <property type="match status" value="1"/>
</dbReference>
<dbReference type="Gene3D" id="3.30.565.10">
    <property type="entry name" value="Histidine kinase-like ATPase, C-terminal domain"/>
    <property type="match status" value="1"/>
</dbReference>